<comment type="caution">
    <text evidence="9">The sequence shown here is derived from an EMBL/GenBank/DDBJ whole genome shotgun (WGS) entry which is preliminary data.</text>
</comment>
<name>A0A917JRS5_9GAMM</name>
<dbReference type="CDD" id="cd07723">
    <property type="entry name" value="hydroxyacylglutathione_hydrolase_MBL-fold"/>
    <property type="match status" value="1"/>
</dbReference>
<dbReference type="HAMAP" id="MF_01374">
    <property type="entry name" value="Glyoxalase_2"/>
    <property type="match status" value="1"/>
</dbReference>
<dbReference type="SMART" id="SM00849">
    <property type="entry name" value="Lactamase_B"/>
    <property type="match status" value="1"/>
</dbReference>
<dbReference type="OrthoDB" id="9802248at2"/>
<feature type="binding site" evidence="7">
    <location>
        <position position="130"/>
    </location>
    <ligand>
        <name>Zn(2+)</name>
        <dbReference type="ChEBI" id="CHEBI:29105"/>
        <label>1</label>
    </ligand>
</feature>
<dbReference type="PIRSF" id="PIRSF005457">
    <property type="entry name" value="Glx"/>
    <property type="match status" value="1"/>
</dbReference>
<evidence type="ECO:0000256" key="5">
    <source>
        <dbReference type="ARBA" id="ARBA00022801"/>
    </source>
</evidence>
<comment type="function">
    <text evidence="7">Thiolesterase that catalyzes the hydrolysis of S-D-lactoyl-glutathione to form glutathione and D-lactic acid.</text>
</comment>
<keyword evidence="5 7" id="KW-0378">Hydrolase</keyword>
<comment type="similarity">
    <text evidence="3 7">Belongs to the metallo-beta-lactamase superfamily. Glyoxalase II family.</text>
</comment>
<feature type="binding site" evidence="7">
    <location>
        <position position="111"/>
    </location>
    <ligand>
        <name>Zn(2+)</name>
        <dbReference type="ChEBI" id="CHEBI:29105"/>
        <label>1</label>
    </ligand>
</feature>
<dbReference type="InterPro" id="IPR001279">
    <property type="entry name" value="Metallo-B-lactamas"/>
</dbReference>
<evidence type="ECO:0000256" key="4">
    <source>
        <dbReference type="ARBA" id="ARBA00022723"/>
    </source>
</evidence>
<feature type="binding site" evidence="7">
    <location>
        <position position="56"/>
    </location>
    <ligand>
        <name>Zn(2+)</name>
        <dbReference type="ChEBI" id="CHEBI:29105"/>
        <label>1</label>
    </ligand>
</feature>
<keyword evidence="10" id="KW-1185">Reference proteome</keyword>
<comment type="pathway">
    <text evidence="2 7">Secondary metabolite metabolism; methylglyoxal degradation; (R)-lactate from methylglyoxal: step 2/2.</text>
</comment>
<feature type="binding site" evidence="7">
    <location>
        <position position="130"/>
    </location>
    <ligand>
        <name>Zn(2+)</name>
        <dbReference type="ChEBI" id="CHEBI:29105"/>
        <label>2</label>
    </ligand>
</feature>
<reference evidence="9" key="2">
    <citation type="submission" date="2020-09" db="EMBL/GenBank/DDBJ databases">
        <authorList>
            <person name="Sun Q."/>
            <person name="Ohkuma M."/>
        </authorList>
    </citation>
    <scope>NUCLEOTIDE SEQUENCE</scope>
    <source>
        <strain evidence="9">JCM 13919</strain>
    </source>
</reference>
<dbReference type="PANTHER" id="PTHR43705">
    <property type="entry name" value="HYDROXYACYLGLUTATHIONE HYDROLASE"/>
    <property type="match status" value="1"/>
</dbReference>
<dbReference type="GO" id="GO:0046872">
    <property type="term" value="F:metal ion binding"/>
    <property type="evidence" value="ECO:0007669"/>
    <property type="project" value="UniProtKB-KW"/>
</dbReference>
<keyword evidence="6 7" id="KW-0862">Zinc</keyword>
<sequence length="254" mass="29052">MTIVALSALKDNYIWAIINEKNHTFICVDPGDANPLLSYAEKNHLSLTHILITHHHYDHVGGLGPLKEAFPDVRIFGPIDERIPEVNTPVRDEDVIHIDQYDFRVLSIPGHTSTHICYQEPSKGWLFCGDTLFSAGCGRVFDGSMKQLFYSLELLKALPQQTKLFCAHEYTRQNLKFARQVEPENEAIQTYQNHLADESIQCTLPSTIALEKQINPFLRTDKDALKQYAETNGINPDDEFLIFKHLREAKDQFN</sequence>
<reference evidence="9" key="1">
    <citation type="journal article" date="2014" name="Int. J. Syst. Evol. Microbiol.">
        <title>Complete genome sequence of Corynebacterium casei LMG S-19264T (=DSM 44701T), isolated from a smear-ripened cheese.</title>
        <authorList>
            <consortium name="US DOE Joint Genome Institute (JGI-PGF)"/>
            <person name="Walter F."/>
            <person name="Albersmeier A."/>
            <person name="Kalinowski J."/>
            <person name="Ruckert C."/>
        </authorList>
    </citation>
    <scope>NUCLEOTIDE SEQUENCE</scope>
    <source>
        <strain evidence="9">JCM 13919</strain>
    </source>
</reference>
<accession>A0A917JRS5</accession>
<evidence type="ECO:0000256" key="1">
    <source>
        <dbReference type="ARBA" id="ARBA00001623"/>
    </source>
</evidence>
<organism evidence="9 10">
    <name type="scientific">Legionella impletisoli</name>
    <dbReference type="NCBI Taxonomy" id="343510"/>
    <lineage>
        <taxon>Bacteria</taxon>
        <taxon>Pseudomonadati</taxon>
        <taxon>Pseudomonadota</taxon>
        <taxon>Gammaproteobacteria</taxon>
        <taxon>Legionellales</taxon>
        <taxon>Legionellaceae</taxon>
        <taxon>Legionella</taxon>
    </lineage>
</organism>
<dbReference type="NCBIfam" id="TIGR03413">
    <property type="entry name" value="GSH_gloB"/>
    <property type="match status" value="1"/>
</dbReference>
<proteinExistence type="inferred from homology"/>
<dbReference type="Pfam" id="PF16123">
    <property type="entry name" value="HAGH_C"/>
    <property type="match status" value="1"/>
</dbReference>
<feature type="domain" description="Metallo-beta-lactamase" evidence="8">
    <location>
        <begin position="11"/>
        <end position="168"/>
    </location>
</feature>
<dbReference type="SUPFAM" id="SSF56281">
    <property type="entry name" value="Metallo-hydrolase/oxidoreductase"/>
    <property type="match status" value="1"/>
</dbReference>
<feature type="binding site" evidence="7">
    <location>
        <position position="58"/>
    </location>
    <ligand>
        <name>Zn(2+)</name>
        <dbReference type="ChEBI" id="CHEBI:29105"/>
        <label>2</label>
    </ligand>
</feature>
<evidence type="ECO:0000256" key="3">
    <source>
        <dbReference type="ARBA" id="ARBA00006759"/>
    </source>
</evidence>
<comment type="subunit">
    <text evidence="7">Monomer.</text>
</comment>
<dbReference type="InterPro" id="IPR032282">
    <property type="entry name" value="HAGH_C"/>
</dbReference>
<dbReference type="EC" id="3.1.2.6" evidence="7"/>
<dbReference type="GO" id="GO:0004416">
    <property type="term" value="F:hydroxyacylglutathione hydrolase activity"/>
    <property type="evidence" value="ECO:0007669"/>
    <property type="project" value="UniProtKB-UniRule"/>
</dbReference>
<dbReference type="GO" id="GO:0019243">
    <property type="term" value="P:methylglyoxal catabolic process to D-lactate via S-lactoyl-glutathione"/>
    <property type="evidence" value="ECO:0007669"/>
    <property type="project" value="UniProtKB-UniRule"/>
</dbReference>
<dbReference type="EMBL" id="BMOB01000002">
    <property type="protein sequence ID" value="GGI80672.1"/>
    <property type="molecule type" value="Genomic_DNA"/>
</dbReference>
<feature type="binding site" evidence="7">
    <location>
        <position position="59"/>
    </location>
    <ligand>
        <name>Zn(2+)</name>
        <dbReference type="ChEBI" id="CHEBI:29105"/>
        <label>2</label>
    </ligand>
</feature>
<dbReference type="InterPro" id="IPR050110">
    <property type="entry name" value="Glyoxalase_II_hydrolase"/>
</dbReference>
<protein>
    <recommendedName>
        <fullName evidence="7">Hydroxyacylglutathione hydrolase</fullName>
        <ecNumber evidence="7">3.1.2.6</ecNumber>
    </recommendedName>
    <alternativeName>
        <fullName evidence="7">Glyoxalase II</fullName>
        <shortName evidence="7">Glx II</shortName>
    </alternativeName>
</protein>
<dbReference type="InterPro" id="IPR036866">
    <property type="entry name" value="RibonucZ/Hydroxyglut_hydro"/>
</dbReference>
<feature type="binding site" evidence="7">
    <location>
        <position position="168"/>
    </location>
    <ligand>
        <name>Zn(2+)</name>
        <dbReference type="ChEBI" id="CHEBI:29105"/>
        <label>2</label>
    </ligand>
</feature>
<evidence type="ECO:0000256" key="6">
    <source>
        <dbReference type="ARBA" id="ARBA00022833"/>
    </source>
</evidence>
<dbReference type="InterPro" id="IPR035680">
    <property type="entry name" value="Clx_II_MBL"/>
</dbReference>
<dbReference type="AlphaFoldDB" id="A0A917JRS5"/>
<comment type="catalytic activity">
    <reaction evidence="1 7">
        <text>an S-(2-hydroxyacyl)glutathione + H2O = a 2-hydroxy carboxylate + glutathione + H(+)</text>
        <dbReference type="Rhea" id="RHEA:21864"/>
        <dbReference type="ChEBI" id="CHEBI:15377"/>
        <dbReference type="ChEBI" id="CHEBI:15378"/>
        <dbReference type="ChEBI" id="CHEBI:57925"/>
        <dbReference type="ChEBI" id="CHEBI:58896"/>
        <dbReference type="ChEBI" id="CHEBI:71261"/>
        <dbReference type="EC" id="3.1.2.6"/>
    </reaction>
</comment>
<keyword evidence="4 7" id="KW-0479">Metal-binding</keyword>
<feature type="binding site" evidence="7">
    <location>
        <position position="54"/>
    </location>
    <ligand>
        <name>Zn(2+)</name>
        <dbReference type="ChEBI" id="CHEBI:29105"/>
        <label>1</label>
    </ligand>
</feature>
<dbReference type="InterPro" id="IPR017782">
    <property type="entry name" value="Hydroxyacylglutathione_Hdrlase"/>
</dbReference>
<comment type="cofactor">
    <cofactor evidence="7">
        <name>Zn(2+)</name>
        <dbReference type="ChEBI" id="CHEBI:29105"/>
    </cofactor>
    <text evidence="7">Binds 2 Zn(2+) ions per subunit.</text>
</comment>
<dbReference type="Pfam" id="PF00753">
    <property type="entry name" value="Lactamase_B"/>
    <property type="match status" value="1"/>
</dbReference>
<dbReference type="Proteomes" id="UP000630149">
    <property type="component" value="Unassembled WGS sequence"/>
</dbReference>
<dbReference type="Gene3D" id="3.60.15.10">
    <property type="entry name" value="Ribonuclease Z/Hydroxyacylglutathione hydrolase-like"/>
    <property type="match status" value="1"/>
</dbReference>
<evidence type="ECO:0000256" key="7">
    <source>
        <dbReference type="HAMAP-Rule" id="MF_01374"/>
    </source>
</evidence>
<evidence type="ECO:0000256" key="2">
    <source>
        <dbReference type="ARBA" id="ARBA00004963"/>
    </source>
</evidence>
<evidence type="ECO:0000313" key="9">
    <source>
        <dbReference type="EMBL" id="GGI80672.1"/>
    </source>
</evidence>
<dbReference type="RefSeq" id="WP_131775837.1">
    <property type="nucleotide sequence ID" value="NZ_BMOB01000002.1"/>
</dbReference>
<gene>
    <name evidence="7 9" type="primary">gloB</name>
    <name evidence="9" type="ORF">GCM10007966_06480</name>
</gene>
<evidence type="ECO:0000259" key="8">
    <source>
        <dbReference type="SMART" id="SM00849"/>
    </source>
</evidence>
<evidence type="ECO:0000313" key="10">
    <source>
        <dbReference type="Proteomes" id="UP000630149"/>
    </source>
</evidence>
<dbReference type="PANTHER" id="PTHR43705:SF1">
    <property type="entry name" value="HYDROXYACYLGLUTATHIONE HYDROLASE GLOB"/>
    <property type="match status" value="1"/>
</dbReference>